<reference evidence="1 2" key="1">
    <citation type="submission" date="2013-01" db="EMBL/GenBank/DDBJ databases">
        <authorList>
            <person name="Bench S."/>
        </authorList>
    </citation>
    <scope>NUCLEOTIDE SEQUENCE [LARGE SCALE GENOMIC DNA]</scope>
    <source>
        <strain evidence="1 2">WH 0401</strain>
    </source>
</reference>
<dbReference type="EC" id="6.2.1.3" evidence="1"/>
<dbReference type="Proteomes" id="UP000018198">
    <property type="component" value="Unassembled WGS sequence"/>
</dbReference>
<dbReference type="EMBL" id="CAQM01000398">
    <property type="protein sequence ID" value="CCQ61768.1"/>
    <property type="molecule type" value="Genomic_DNA"/>
</dbReference>
<evidence type="ECO:0000313" key="1">
    <source>
        <dbReference type="EMBL" id="CCQ61768.1"/>
    </source>
</evidence>
<name>T2J7B5_CROWT</name>
<keyword evidence="1" id="KW-0436">Ligase</keyword>
<accession>T2J7B5</accession>
<reference evidence="1 2" key="2">
    <citation type="submission" date="2013-09" db="EMBL/GenBank/DDBJ databases">
        <title>Whole genome comparison of six Crocosphaera watsonii strains with differing phenotypes.</title>
        <authorList>
            <person name="Bench S.R."/>
            <person name="Heller P."/>
            <person name="Frank I."/>
            <person name="Arciniega M."/>
            <person name="Shilova I.N."/>
            <person name="Zehr J.P."/>
        </authorList>
    </citation>
    <scope>NUCLEOTIDE SEQUENCE [LARGE SCALE GENOMIC DNA]</scope>
    <source>
        <strain evidence="1 2">WH 0401</strain>
    </source>
</reference>
<evidence type="ECO:0000313" key="2">
    <source>
        <dbReference type="Proteomes" id="UP000018198"/>
    </source>
</evidence>
<dbReference type="AlphaFoldDB" id="T2J7B5"/>
<comment type="caution">
    <text evidence="1">The sequence shown here is derived from an EMBL/GenBank/DDBJ whole genome shotgun (WGS) entry which is preliminary data.</text>
</comment>
<organism evidence="1 2">
    <name type="scientific">Crocosphaera watsonii WH 0401</name>
    <dbReference type="NCBI Taxonomy" id="555881"/>
    <lineage>
        <taxon>Bacteria</taxon>
        <taxon>Bacillati</taxon>
        <taxon>Cyanobacteriota</taxon>
        <taxon>Cyanophyceae</taxon>
        <taxon>Oscillatoriophycideae</taxon>
        <taxon>Chroococcales</taxon>
        <taxon>Aphanothecaceae</taxon>
        <taxon>Crocosphaera</taxon>
    </lineage>
</organism>
<gene>
    <name evidence="1" type="ORF">CWATWH0401_3374</name>
</gene>
<sequence length="41" mass="4676">MDINFEILPLVSLKHIVVASHESFCKNLVDYFRQAALGSRN</sequence>
<proteinExistence type="predicted"/>
<protein>
    <submittedName>
        <fullName evidence="1">Long-chain-fatty-acid--CoA ligase</fullName>
        <ecNumber evidence="1">6.2.1.3</ecNumber>
    </submittedName>
</protein>
<dbReference type="GO" id="GO:0004467">
    <property type="term" value="F:long-chain fatty acid-CoA ligase activity"/>
    <property type="evidence" value="ECO:0007669"/>
    <property type="project" value="UniProtKB-EC"/>
</dbReference>